<comment type="caution">
    <text evidence="5">The sequence shown here is derived from an EMBL/GenBank/DDBJ whole genome shotgun (WGS) entry which is preliminary data.</text>
</comment>
<feature type="domain" description="PPPDE" evidence="4">
    <location>
        <begin position="53"/>
        <end position="222"/>
    </location>
</feature>
<dbReference type="EMBL" id="LGTL01000016">
    <property type="protein sequence ID" value="KPA77699.1"/>
    <property type="molecule type" value="Genomic_DNA"/>
</dbReference>
<dbReference type="GeneID" id="26907313"/>
<dbReference type="PROSITE" id="PS51858">
    <property type="entry name" value="PPPDE"/>
    <property type="match status" value="1"/>
</dbReference>
<evidence type="ECO:0000313" key="6">
    <source>
        <dbReference type="Proteomes" id="UP000037923"/>
    </source>
</evidence>
<dbReference type="Pfam" id="PF05903">
    <property type="entry name" value="Peptidase_C97"/>
    <property type="match status" value="1"/>
</dbReference>
<name>A0A0M9FX09_LEPPY</name>
<dbReference type="Gene3D" id="3.90.1720.30">
    <property type="entry name" value="PPPDE domains"/>
    <property type="match status" value="1"/>
</dbReference>
<organism evidence="5 6">
    <name type="scientific">Leptomonas pyrrhocoris</name>
    <name type="common">Firebug parasite</name>
    <dbReference type="NCBI Taxonomy" id="157538"/>
    <lineage>
        <taxon>Eukaryota</taxon>
        <taxon>Discoba</taxon>
        <taxon>Euglenozoa</taxon>
        <taxon>Kinetoplastea</taxon>
        <taxon>Metakinetoplastina</taxon>
        <taxon>Trypanosomatida</taxon>
        <taxon>Trypanosomatidae</taxon>
        <taxon>Leishmaniinae</taxon>
        <taxon>Leptomonas</taxon>
    </lineage>
</organism>
<keyword evidence="3" id="KW-0378">Hydrolase</keyword>
<dbReference type="PANTHER" id="PTHR12378">
    <property type="entry name" value="DESUMOYLATING ISOPEPTIDASE"/>
    <property type="match status" value="1"/>
</dbReference>
<dbReference type="AlphaFoldDB" id="A0A0M9FX09"/>
<keyword evidence="2" id="KW-0645">Protease</keyword>
<sequence>MNAPDRLRQAETAKAPFLSMPAFTTAAPSATAVYLPPTPLAASEHLRDASDPRAVLLNVYDIMGGSSFLWSIGCGIHHVGVQVYGKEYQYGYREHGTGIGCVPPRHSPPHIFHQVYCLGRTELNQAAVEELAAAFRSQDGWLGDHYHVVRHNCIDFARAFCEALLPPAVRVAQAQQAENVGLEQGRMEEVEVGGVRHAVPTLIPPHVDRLSRHAARLLPRAALGRLDTTDLPFSSLSEASHQ</sequence>
<dbReference type="OrthoDB" id="262626at2759"/>
<dbReference type="RefSeq" id="XP_015656138.1">
    <property type="nucleotide sequence ID" value="XM_015805525.1"/>
</dbReference>
<proteinExistence type="inferred from homology"/>
<dbReference type="Proteomes" id="UP000037923">
    <property type="component" value="Unassembled WGS sequence"/>
</dbReference>
<comment type="similarity">
    <text evidence="1">Belongs to the DeSI family.</text>
</comment>
<evidence type="ECO:0000256" key="2">
    <source>
        <dbReference type="ARBA" id="ARBA00022670"/>
    </source>
</evidence>
<reference evidence="5 6" key="1">
    <citation type="submission" date="2015-07" db="EMBL/GenBank/DDBJ databases">
        <title>High-quality genome of monoxenous trypanosomatid Leptomonas pyrrhocoris.</title>
        <authorList>
            <person name="Flegontov P."/>
            <person name="Butenko A."/>
            <person name="Firsov S."/>
            <person name="Vlcek C."/>
            <person name="Logacheva M.D."/>
            <person name="Field M."/>
            <person name="Filatov D."/>
            <person name="Flegontova O."/>
            <person name="Gerasimov E."/>
            <person name="Jackson A.P."/>
            <person name="Kelly S."/>
            <person name="Opperdoes F."/>
            <person name="O'Reilly A."/>
            <person name="Votypka J."/>
            <person name="Yurchenko V."/>
            <person name="Lukes J."/>
        </authorList>
    </citation>
    <scope>NUCLEOTIDE SEQUENCE [LARGE SCALE GENOMIC DNA]</scope>
    <source>
        <strain evidence="5">H10</strain>
    </source>
</reference>
<evidence type="ECO:0000256" key="3">
    <source>
        <dbReference type="ARBA" id="ARBA00022801"/>
    </source>
</evidence>
<evidence type="ECO:0000259" key="4">
    <source>
        <dbReference type="PROSITE" id="PS51858"/>
    </source>
</evidence>
<dbReference type="PANTHER" id="PTHR12378:SF80">
    <property type="entry name" value="IP06716P-RELATED"/>
    <property type="match status" value="1"/>
</dbReference>
<dbReference type="InterPro" id="IPR042266">
    <property type="entry name" value="PPPDE_sf"/>
</dbReference>
<dbReference type="VEuPathDB" id="TriTrypDB:LpyrH10_16_2090"/>
<dbReference type="SMART" id="SM01179">
    <property type="entry name" value="DUF862"/>
    <property type="match status" value="1"/>
</dbReference>
<dbReference type="InterPro" id="IPR008580">
    <property type="entry name" value="PPPDE_dom"/>
</dbReference>
<protein>
    <recommendedName>
        <fullName evidence="4">PPPDE domain-containing protein</fullName>
    </recommendedName>
</protein>
<accession>A0A0M9FX09</accession>
<dbReference type="GO" id="GO:0006508">
    <property type="term" value="P:proteolysis"/>
    <property type="evidence" value="ECO:0007669"/>
    <property type="project" value="UniProtKB-KW"/>
</dbReference>
<dbReference type="GO" id="GO:0016579">
    <property type="term" value="P:protein deubiquitination"/>
    <property type="evidence" value="ECO:0007669"/>
    <property type="project" value="TreeGrafter"/>
</dbReference>
<keyword evidence="6" id="KW-1185">Reference proteome</keyword>
<gene>
    <name evidence="5" type="ORF">ABB37_07027</name>
</gene>
<evidence type="ECO:0000256" key="1">
    <source>
        <dbReference type="ARBA" id="ARBA00008140"/>
    </source>
</evidence>
<dbReference type="OMA" id="HNCIDFA"/>
<dbReference type="GO" id="GO:0101005">
    <property type="term" value="F:deubiquitinase activity"/>
    <property type="evidence" value="ECO:0007669"/>
    <property type="project" value="TreeGrafter"/>
</dbReference>
<evidence type="ECO:0000313" key="5">
    <source>
        <dbReference type="EMBL" id="KPA77699.1"/>
    </source>
</evidence>